<evidence type="ECO:0000313" key="7">
    <source>
        <dbReference type="EMBL" id="KKK94281.1"/>
    </source>
</evidence>
<evidence type="ECO:0000256" key="1">
    <source>
        <dbReference type="ARBA" id="ARBA00004141"/>
    </source>
</evidence>
<feature type="domain" description="PKD" evidence="6">
    <location>
        <begin position="185"/>
        <end position="269"/>
    </location>
</feature>
<dbReference type="InterPro" id="IPR013783">
    <property type="entry name" value="Ig-like_fold"/>
</dbReference>
<dbReference type="GO" id="GO:0005886">
    <property type="term" value="C:plasma membrane"/>
    <property type="evidence" value="ECO:0007669"/>
    <property type="project" value="TreeGrafter"/>
</dbReference>
<feature type="non-terminal residue" evidence="7">
    <location>
        <position position="440"/>
    </location>
</feature>
<dbReference type="GO" id="GO:0006816">
    <property type="term" value="P:calcium ion transport"/>
    <property type="evidence" value="ECO:0007669"/>
    <property type="project" value="TreeGrafter"/>
</dbReference>
<dbReference type="EMBL" id="LAZR01047413">
    <property type="protein sequence ID" value="KKK94281.1"/>
    <property type="molecule type" value="Genomic_DNA"/>
</dbReference>
<dbReference type="InterPro" id="IPR035986">
    <property type="entry name" value="PKD_dom_sf"/>
</dbReference>
<reference evidence="7" key="1">
    <citation type="journal article" date="2015" name="Nature">
        <title>Complex archaea that bridge the gap between prokaryotes and eukaryotes.</title>
        <authorList>
            <person name="Spang A."/>
            <person name="Saw J.H."/>
            <person name="Jorgensen S.L."/>
            <person name="Zaremba-Niedzwiedzka K."/>
            <person name="Martijn J."/>
            <person name="Lind A.E."/>
            <person name="van Eijk R."/>
            <person name="Schleper C."/>
            <person name="Guy L."/>
            <person name="Ettema T.J."/>
        </authorList>
    </citation>
    <scope>NUCLEOTIDE SEQUENCE</scope>
</reference>
<dbReference type="PANTHER" id="PTHR46730">
    <property type="entry name" value="POLYCYSTIN-1"/>
    <property type="match status" value="1"/>
</dbReference>
<keyword evidence="2" id="KW-0812">Transmembrane</keyword>
<proteinExistence type="predicted"/>
<protein>
    <recommendedName>
        <fullName evidence="6">PKD domain-containing protein</fullName>
    </recommendedName>
</protein>
<evidence type="ECO:0000256" key="4">
    <source>
        <dbReference type="ARBA" id="ARBA00022989"/>
    </source>
</evidence>
<keyword evidence="3" id="KW-0677">Repeat</keyword>
<accession>A0A0F9CC33</accession>
<dbReference type="CDD" id="cd00146">
    <property type="entry name" value="PKD"/>
    <property type="match status" value="3"/>
</dbReference>
<dbReference type="PANTHER" id="PTHR46730:SF4">
    <property type="entry name" value="POLYCYSTIC KIDNEY DISEASE PROTEIN 1-LIKE 1"/>
    <property type="match status" value="1"/>
</dbReference>
<keyword evidence="4" id="KW-1133">Transmembrane helix</keyword>
<sequence>AGNDGLSEGLGAGLRQHHVNAGISSCSGCHTDADPANYTPVGEDVFPPFYGVVANLTVDDPATDNLDNDGDLLYDAADPDFDNGGGLVVDPGGPYSSQPGVEITFDASGTSNPGGSTLYYFWKFNDLDENGVERKQPSMPSPNPTIKYTYDYAGTYTGILTVTDAIGFFMEPFTVNVGDGSQNLSPTADAGGPYSGVIGTAVHFDASGSSDPDGDTLSYEWDFDDGGSAGPGSSDAATHVYQSGGTYTVTLTVDDNVNDPVTATATVEINSLPDVDAGGPYSGKPGDTIHFDGSDTFDADGDALVYEWDFGDGDTAGPGSNHSPTHVYQNAGTYVAELTVSDNVNDDVTVQVEVAISDDAEPPTPSEGDWIVELLLFETWVTVSFEDFAGILLVWTVYDDGMASIGVGMEIDDLIFWMDVTGALYFGAVDHTAGRMQGTM</sequence>
<dbReference type="SUPFAM" id="SSF49299">
    <property type="entry name" value="PKD domain"/>
    <property type="match status" value="3"/>
</dbReference>
<feature type="domain" description="PKD" evidence="6">
    <location>
        <begin position="86"/>
        <end position="167"/>
    </location>
</feature>
<evidence type="ECO:0000256" key="3">
    <source>
        <dbReference type="ARBA" id="ARBA00022737"/>
    </source>
</evidence>
<keyword evidence="5" id="KW-0472">Membrane</keyword>
<dbReference type="InterPro" id="IPR022409">
    <property type="entry name" value="PKD/Chitinase_dom"/>
</dbReference>
<evidence type="ECO:0000259" key="6">
    <source>
        <dbReference type="PROSITE" id="PS50093"/>
    </source>
</evidence>
<dbReference type="InterPro" id="IPR000601">
    <property type="entry name" value="PKD_dom"/>
</dbReference>
<dbReference type="GO" id="GO:0005261">
    <property type="term" value="F:monoatomic cation channel activity"/>
    <property type="evidence" value="ECO:0007669"/>
    <property type="project" value="TreeGrafter"/>
</dbReference>
<feature type="non-terminal residue" evidence="7">
    <location>
        <position position="1"/>
    </location>
</feature>
<dbReference type="Gene3D" id="2.60.40.10">
    <property type="entry name" value="Immunoglobulins"/>
    <property type="match status" value="3"/>
</dbReference>
<gene>
    <name evidence="7" type="ORF">LCGC14_2684430</name>
</gene>
<comment type="caution">
    <text evidence="7">The sequence shown here is derived from an EMBL/GenBank/DDBJ whole genome shotgun (WGS) entry which is preliminary data.</text>
</comment>
<dbReference type="PROSITE" id="PS50093">
    <property type="entry name" value="PKD"/>
    <property type="match status" value="3"/>
</dbReference>
<dbReference type="Pfam" id="PF18911">
    <property type="entry name" value="PKD_4"/>
    <property type="match status" value="3"/>
</dbReference>
<evidence type="ECO:0000256" key="2">
    <source>
        <dbReference type="ARBA" id="ARBA00022692"/>
    </source>
</evidence>
<dbReference type="AlphaFoldDB" id="A0A0F9CC33"/>
<evidence type="ECO:0000256" key="5">
    <source>
        <dbReference type="ARBA" id="ARBA00023136"/>
    </source>
</evidence>
<organism evidence="7">
    <name type="scientific">marine sediment metagenome</name>
    <dbReference type="NCBI Taxonomy" id="412755"/>
    <lineage>
        <taxon>unclassified sequences</taxon>
        <taxon>metagenomes</taxon>
        <taxon>ecological metagenomes</taxon>
    </lineage>
</organism>
<comment type="subcellular location">
    <subcellularLocation>
        <location evidence="1">Membrane</location>
        <topology evidence="1">Multi-pass membrane protein</topology>
    </subcellularLocation>
</comment>
<feature type="domain" description="PKD" evidence="6">
    <location>
        <begin position="272"/>
        <end position="356"/>
    </location>
</feature>
<name>A0A0F9CC33_9ZZZZ</name>
<dbReference type="SMART" id="SM00089">
    <property type="entry name" value="PKD"/>
    <property type="match status" value="3"/>
</dbReference>